<dbReference type="Proteomes" id="UP001305652">
    <property type="component" value="Chromosome"/>
</dbReference>
<dbReference type="RefSeq" id="WP_318620163.1">
    <property type="nucleotide sequence ID" value="NZ_CP137642.1"/>
</dbReference>
<evidence type="ECO:0000256" key="1">
    <source>
        <dbReference type="SAM" id="Phobius"/>
    </source>
</evidence>
<dbReference type="GeneID" id="85732566"/>
<gene>
    <name evidence="2" type="ORF">R6Y96_05375</name>
</gene>
<feature type="transmembrane region" description="Helical" evidence="1">
    <location>
        <begin position="12"/>
        <end position="28"/>
    </location>
</feature>
<keyword evidence="1" id="KW-0812">Transmembrane</keyword>
<evidence type="ECO:0000313" key="3">
    <source>
        <dbReference type="Proteomes" id="UP001305652"/>
    </source>
</evidence>
<proteinExistence type="predicted"/>
<sequence length="118" mass="13021">MANNNLSKTPVICLIITYFCITLAASIIENNPIKGYEISVYTSTPEVWLLLGAVAVGGIIFTIYSISSRNPENNLWTLSLCAILLSNLLIVLIPYLRDYAFSDGGDHLSHFGWVIVKN</sequence>
<feature type="transmembrane region" description="Helical" evidence="1">
    <location>
        <begin position="75"/>
        <end position="96"/>
    </location>
</feature>
<keyword evidence="1" id="KW-0472">Membrane</keyword>
<name>A0AAX4FS56_9EURY</name>
<dbReference type="KEGG" id="mrc:R6Y96_05375"/>
<accession>A0AAX4FS56</accession>
<organism evidence="2 3">
    <name type="scientific">Methanoculleus receptaculi</name>
    <dbReference type="NCBI Taxonomy" id="394967"/>
    <lineage>
        <taxon>Archaea</taxon>
        <taxon>Methanobacteriati</taxon>
        <taxon>Methanobacteriota</taxon>
        <taxon>Stenosarchaea group</taxon>
        <taxon>Methanomicrobia</taxon>
        <taxon>Methanomicrobiales</taxon>
        <taxon>Methanomicrobiaceae</taxon>
        <taxon>Methanoculleus</taxon>
    </lineage>
</organism>
<dbReference type="EMBL" id="CP137642">
    <property type="protein sequence ID" value="WOX56758.1"/>
    <property type="molecule type" value="Genomic_DNA"/>
</dbReference>
<evidence type="ECO:0000313" key="2">
    <source>
        <dbReference type="EMBL" id="WOX56758.1"/>
    </source>
</evidence>
<keyword evidence="1" id="KW-1133">Transmembrane helix</keyword>
<reference evidence="2 3" key="1">
    <citation type="submission" date="2023-10" db="EMBL/GenBank/DDBJ databases">
        <title>The complete genome sequence of Methanoculleus receptaculi DSM 18860.</title>
        <authorList>
            <person name="Lai S.-J."/>
            <person name="You Y.-T."/>
            <person name="Chen S.-C."/>
        </authorList>
    </citation>
    <scope>NUCLEOTIDE SEQUENCE [LARGE SCALE GENOMIC DNA]</scope>
    <source>
        <strain evidence="2 3">DSM 18860</strain>
    </source>
</reference>
<keyword evidence="3" id="KW-1185">Reference proteome</keyword>
<protein>
    <submittedName>
        <fullName evidence="2">Uncharacterized protein</fullName>
    </submittedName>
</protein>
<feature type="transmembrane region" description="Helical" evidence="1">
    <location>
        <begin position="48"/>
        <end position="66"/>
    </location>
</feature>
<dbReference type="AlphaFoldDB" id="A0AAX4FS56"/>